<sequence length="203" mass="20793">DVGRGAGWMSPEVAQEKLAPLRAAGVAEVLVMSGEVSPKARSRPAWVRRVERLCELALEAGLLPHVNVGPLSEAEFERLAAVSGGMGLIVGDRWRPHARCAQQGALEAALPAPRAAAPRRAPRGALHDRAAARHRGDAGRAGRHAGRHRRGARPPRPRAGGHPRALHPGIARGAGGVGRRRALPGGGAGGGSGAGAAAAARGR</sequence>
<feature type="region of interest" description="Disordered" evidence="1">
    <location>
        <begin position="108"/>
        <end position="203"/>
    </location>
</feature>
<evidence type="ECO:0000313" key="3">
    <source>
        <dbReference type="Proteomes" id="UP001189429"/>
    </source>
</evidence>
<feature type="compositionally biased region" description="Gly residues" evidence="1">
    <location>
        <begin position="184"/>
        <end position="194"/>
    </location>
</feature>
<dbReference type="Proteomes" id="UP001189429">
    <property type="component" value="Unassembled WGS sequence"/>
</dbReference>
<reference evidence="2" key="1">
    <citation type="submission" date="2023-10" db="EMBL/GenBank/DDBJ databases">
        <authorList>
            <person name="Chen Y."/>
            <person name="Shah S."/>
            <person name="Dougan E. K."/>
            <person name="Thang M."/>
            <person name="Chan C."/>
        </authorList>
    </citation>
    <scope>NUCLEOTIDE SEQUENCE [LARGE SCALE GENOMIC DNA]</scope>
</reference>
<feature type="compositionally biased region" description="Low complexity" evidence="1">
    <location>
        <begin position="108"/>
        <end position="119"/>
    </location>
</feature>
<proteinExistence type="predicted"/>
<feature type="compositionally biased region" description="Basic residues" evidence="1">
    <location>
        <begin position="141"/>
        <end position="165"/>
    </location>
</feature>
<dbReference type="Gene3D" id="3.20.20.70">
    <property type="entry name" value="Aldolase class I"/>
    <property type="match status" value="1"/>
</dbReference>
<dbReference type="SUPFAM" id="SSF102114">
    <property type="entry name" value="Radical SAM enzymes"/>
    <property type="match status" value="1"/>
</dbReference>
<feature type="non-terminal residue" evidence="2">
    <location>
        <position position="1"/>
    </location>
</feature>
<gene>
    <name evidence="2" type="ORF">PCOR1329_LOCUS5200</name>
</gene>
<keyword evidence="3" id="KW-1185">Reference proteome</keyword>
<evidence type="ECO:0000313" key="2">
    <source>
        <dbReference type="EMBL" id="CAK0795549.1"/>
    </source>
</evidence>
<protein>
    <submittedName>
        <fullName evidence="2">Uncharacterized protein</fullName>
    </submittedName>
</protein>
<feature type="compositionally biased region" description="Basic and acidic residues" evidence="1">
    <location>
        <begin position="125"/>
        <end position="140"/>
    </location>
</feature>
<evidence type="ECO:0000256" key="1">
    <source>
        <dbReference type="SAM" id="MobiDB-lite"/>
    </source>
</evidence>
<comment type="caution">
    <text evidence="2">The sequence shown here is derived from an EMBL/GenBank/DDBJ whole genome shotgun (WGS) entry which is preliminary data.</text>
</comment>
<dbReference type="InterPro" id="IPR013785">
    <property type="entry name" value="Aldolase_TIM"/>
</dbReference>
<dbReference type="InterPro" id="IPR058240">
    <property type="entry name" value="rSAM_sf"/>
</dbReference>
<accession>A0ABN9PT19</accession>
<organism evidence="2 3">
    <name type="scientific">Prorocentrum cordatum</name>
    <dbReference type="NCBI Taxonomy" id="2364126"/>
    <lineage>
        <taxon>Eukaryota</taxon>
        <taxon>Sar</taxon>
        <taxon>Alveolata</taxon>
        <taxon>Dinophyceae</taxon>
        <taxon>Prorocentrales</taxon>
        <taxon>Prorocentraceae</taxon>
        <taxon>Prorocentrum</taxon>
    </lineage>
</organism>
<name>A0ABN9PT19_9DINO</name>
<dbReference type="EMBL" id="CAUYUJ010001365">
    <property type="protein sequence ID" value="CAK0795549.1"/>
    <property type="molecule type" value="Genomic_DNA"/>
</dbReference>
<feature type="non-terminal residue" evidence="2">
    <location>
        <position position="203"/>
    </location>
</feature>